<comment type="caution">
    <text evidence="1">The sequence shown here is derived from an EMBL/GenBank/DDBJ whole genome shotgun (WGS) entry which is preliminary data.</text>
</comment>
<reference evidence="1 2" key="1">
    <citation type="submission" date="2021-06" db="EMBL/GenBank/DDBJ databases">
        <authorList>
            <person name="Palmer J.M."/>
        </authorList>
    </citation>
    <scope>NUCLEOTIDE SEQUENCE [LARGE SCALE GENOMIC DNA]</scope>
    <source>
        <strain evidence="1 2">XR_2019</strain>
        <tissue evidence="1">Muscle</tissue>
    </source>
</reference>
<evidence type="ECO:0000313" key="2">
    <source>
        <dbReference type="Proteomes" id="UP001444071"/>
    </source>
</evidence>
<protein>
    <submittedName>
        <fullName evidence="1">Uncharacterized protein</fullName>
    </submittedName>
</protein>
<keyword evidence="2" id="KW-1185">Reference proteome</keyword>
<accession>A0ABV0WWJ4</accession>
<organism evidence="1 2">
    <name type="scientific">Xenotaenia resolanae</name>
    <dbReference type="NCBI Taxonomy" id="208358"/>
    <lineage>
        <taxon>Eukaryota</taxon>
        <taxon>Metazoa</taxon>
        <taxon>Chordata</taxon>
        <taxon>Craniata</taxon>
        <taxon>Vertebrata</taxon>
        <taxon>Euteleostomi</taxon>
        <taxon>Actinopterygii</taxon>
        <taxon>Neopterygii</taxon>
        <taxon>Teleostei</taxon>
        <taxon>Neoteleostei</taxon>
        <taxon>Acanthomorphata</taxon>
        <taxon>Ovalentaria</taxon>
        <taxon>Atherinomorphae</taxon>
        <taxon>Cyprinodontiformes</taxon>
        <taxon>Goodeidae</taxon>
        <taxon>Xenotaenia</taxon>
    </lineage>
</organism>
<dbReference type="EMBL" id="JAHRIM010073108">
    <property type="protein sequence ID" value="MEQ2273844.1"/>
    <property type="molecule type" value="Genomic_DNA"/>
</dbReference>
<name>A0ABV0WWJ4_9TELE</name>
<sequence>MRLLNAWSLLRTAKKFKLNLWSKNIDETRFCQTIFGCEIKWQLAVISIYAVNLKTDLTVCLAAVHLEKTVMIQLCKHDHHKAFPHSSETCDVCKESRIEIYGGLCVFSNQSEHFCTSDAF</sequence>
<gene>
    <name evidence="1" type="ORF">XENORESO_009782</name>
</gene>
<dbReference type="Proteomes" id="UP001444071">
    <property type="component" value="Unassembled WGS sequence"/>
</dbReference>
<proteinExistence type="predicted"/>
<evidence type="ECO:0000313" key="1">
    <source>
        <dbReference type="EMBL" id="MEQ2273844.1"/>
    </source>
</evidence>